<organism evidence="1 2">
    <name type="scientific">Camelliibacillus cellulosilyticus</name>
    <dbReference type="NCBI Taxonomy" id="2174486"/>
    <lineage>
        <taxon>Bacteria</taxon>
        <taxon>Bacillati</taxon>
        <taxon>Bacillota</taxon>
        <taxon>Bacilli</taxon>
        <taxon>Bacillales</taxon>
        <taxon>Sporolactobacillaceae</taxon>
        <taxon>Camelliibacillus</taxon>
    </lineage>
</organism>
<keyword evidence="2" id="KW-1185">Reference proteome</keyword>
<accession>A0ABV9GJA2</accession>
<proteinExistence type="predicted"/>
<name>A0ABV9GJA2_9BACL</name>
<reference evidence="2" key="1">
    <citation type="journal article" date="2019" name="Int. J. Syst. Evol. Microbiol.">
        <title>The Global Catalogue of Microorganisms (GCM) 10K type strain sequencing project: providing services to taxonomists for standard genome sequencing and annotation.</title>
        <authorList>
            <consortium name="The Broad Institute Genomics Platform"/>
            <consortium name="The Broad Institute Genome Sequencing Center for Infectious Disease"/>
            <person name="Wu L."/>
            <person name="Ma J."/>
        </authorList>
    </citation>
    <scope>NUCLEOTIDE SEQUENCE [LARGE SCALE GENOMIC DNA]</scope>
    <source>
        <strain evidence="2">CGMCC 1.16306</strain>
    </source>
</reference>
<protein>
    <submittedName>
        <fullName evidence="1">Uncharacterized protein</fullName>
    </submittedName>
</protein>
<dbReference type="Proteomes" id="UP001596022">
    <property type="component" value="Unassembled WGS sequence"/>
</dbReference>
<comment type="caution">
    <text evidence="1">The sequence shown here is derived from an EMBL/GenBank/DDBJ whole genome shotgun (WGS) entry which is preliminary data.</text>
</comment>
<gene>
    <name evidence="1" type="ORF">ACFO4N_06435</name>
</gene>
<dbReference type="EMBL" id="JBHSFW010000001">
    <property type="protein sequence ID" value="MFC4618367.1"/>
    <property type="molecule type" value="Genomic_DNA"/>
</dbReference>
<evidence type="ECO:0000313" key="2">
    <source>
        <dbReference type="Proteomes" id="UP001596022"/>
    </source>
</evidence>
<sequence length="59" mass="6615">MIKQGLTAIGADYFPGHAGANNVNKQATFNPPSFWAGIFIQSVCRRLDLCFSYSLWYNL</sequence>
<evidence type="ECO:0000313" key="1">
    <source>
        <dbReference type="EMBL" id="MFC4618367.1"/>
    </source>
</evidence>